<gene>
    <name evidence="1" type="ORF">KL86DYS1_10425</name>
</gene>
<sequence length="171" mass="20646">MEYKKCFKCSEVLPMTSFYKHPQMPDGHLNKCKDCAKNDVRLNYLKNIENPDYVDKERLRGRVKYAKYRYKSKRRESGRCVARLLKRRGIDMNEKEAHHWNYNFPNSVFIVSKRIHSLIHKELTYDPDRKIFHANGIYLDTKEKHYQYIISVLTENNIKCRIDYFETLQTA</sequence>
<dbReference type="AlphaFoldDB" id="A0A212IWZ2"/>
<dbReference type="RefSeq" id="WP_296938323.1">
    <property type="nucleotide sequence ID" value="NZ_LT599032.1"/>
</dbReference>
<protein>
    <submittedName>
        <fullName evidence="1">Uncharacterized protein</fullName>
    </submittedName>
</protein>
<evidence type="ECO:0000313" key="1">
    <source>
        <dbReference type="EMBL" id="SBV91763.1"/>
    </source>
</evidence>
<name>A0A212IWZ2_9BACT</name>
<accession>A0A212IWZ2</accession>
<reference evidence="1" key="1">
    <citation type="submission" date="2016-04" db="EMBL/GenBank/DDBJ databases">
        <authorList>
            <person name="Evans L.H."/>
            <person name="Alamgir A."/>
            <person name="Owens N."/>
            <person name="Weber N.D."/>
            <person name="Virtaneva K."/>
            <person name="Barbian K."/>
            <person name="Babar A."/>
            <person name="Rosenke K."/>
        </authorList>
    </citation>
    <scope>NUCLEOTIDE SEQUENCE</scope>
    <source>
        <strain evidence="1">86-1</strain>
    </source>
</reference>
<dbReference type="EMBL" id="FLUM01000001">
    <property type="protein sequence ID" value="SBV91763.1"/>
    <property type="molecule type" value="Genomic_DNA"/>
</dbReference>
<organism evidence="1">
    <name type="scientific">uncultured Dysgonomonas sp</name>
    <dbReference type="NCBI Taxonomy" id="206096"/>
    <lineage>
        <taxon>Bacteria</taxon>
        <taxon>Pseudomonadati</taxon>
        <taxon>Bacteroidota</taxon>
        <taxon>Bacteroidia</taxon>
        <taxon>Bacteroidales</taxon>
        <taxon>Dysgonomonadaceae</taxon>
        <taxon>Dysgonomonas</taxon>
        <taxon>environmental samples</taxon>
    </lineage>
</organism>
<proteinExistence type="predicted"/>